<proteinExistence type="predicted"/>
<dbReference type="EMBL" id="LR215973">
    <property type="protein sequence ID" value="VFB00108.1"/>
    <property type="molecule type" value="Genomic_DNA"/>
</dbReference>
<protein>
    <submittedName>
        <fullName evidence="2">Uncharacterized protein</fullName>
    </submittedName>
</protein>
<evidence type="ECO:0000313" key="2">
    <source>
        <dbReference type="EMBL" id="VFB00108.1"/>
    </source>
</evidence>
<organism evidence="2 3">
    <name type="scientific">Nocardia cyriacigeorgica</name>
    <dbReference type="NCBI Taxonomy" id="135487"/>
    <lineage>
        <taxon>Bacteria</taxon>
        <taxon>Bacillati</taxon>
        <taxon>Actinomycetota</taxon>
        <taxon>Actinomycetes</taxon>
        <taxon>Mycobacteriales</taxon>
        <taxon>Nocardiaceae</taxon>
        <taxon>Nocardia</taxon>
    </lineage>
</organism>
<reference evidence="2 3" key="1">
    <citation type="submission" date="2019-02" db="EMBL/GenBank/DDBJ databases">
        <authorList>
            <consortium name="Pathogen Informatics"/>
        </authorList>
    </citation>
    <scope>NUCLEOTIDE SEQUENCE [LARGE SCALE GENOMIC DNA]</scope>
    <source>
        <strain evidence="2 3">3012STDY6756504</strain>
    </source>
</reference>
<evidence type="ECO:0000313" key="3">
    <source>
        <dbReference type="Proteomes" id="UP000290439"/>
    </source>
</evidence>
<name>A0A4U8WCC9_9NOCA</name>
<dbReference type="Proteomes" id="UP000290439">
    <property type="component" value="Chromosome"/>
</dbReference>
<sequence>MSNNRPYPVRCIGRAGGSGAADHRGTHDMKRIPATILSVGALALILAGCGPDESTEASGLRKGTTDTSSASTTTSARATTTSADSSQTSSAPTTTRTGGSTSGTASQTTCAEFRQLDIAGEKALIEAILAEHPESPFAGSPNVALGTAKLVCLSDEMADTPVAEAAGIVEP</sequence>
<gene>
    <name evidence="2" type="ORF">NCTC10797_03899</name>
</gene>
<feature type="region of interest" description="Disordered" evidence="1">
    <location>
        <begin position="53"/>
        <end position="108"/>
    </location>
</feature>
<evidence type="ECO:0000256" key="1">
    <source>
        <dbReference type="SAM" id="MobiDB-lite"/>
    </source>
</evidence>
<feature type="compositionally biased region" description="Low complexity" evidence="1">
    <location>
        <begin position="65"/>
        <end position="108"/>
    </location>
</feature>
<dbReference type="AlphaFoldDB" id="A0A4U8WCC9"/>
<feature type="region of interest" description="Disordered" evidence="1">
    <location>
        <begin position="1"/>
        <end position="26"/>
    </location>
</feature>
<accession>A0A4U8WCC9</accession>